<dbReference type="GO" id="GO:0046872">
    <property type="term" value="F:metal ion binding"/>
    <property type="evidence" value="ECO:0007669"/>
    <property type="project" value="UniProtKB-UniRule"/>
</dbReference>
<dbReference type="PANTHER" id="PTHR34353:SF3">
    <property type="entry name" value="CRISPR-ASSOCIATED ENDONUCLEASE CAS1"/>
    <property type="match status" value="1"/>
</dbReference>
<feature type="binding site" evidence="8">
    <location>
        <position position="211"/>
    </location>
    <ligand>
        <name>Mn(2+)</name>
        <dbReference type="ChEBI" id="CHEBI:29035"/>
    </ligand>
</feature>
<dbReference type="EMBL" id="WEHX01000017">
    <property type="protein sequence ID" value="KAB7661660.1"/>
    <property type="molecule type" value="Genomic_DNA"/>
</dbReference>
<evidence type="ECO:0000313" key="9">
    <source>
        <dbReference type="EMBL" id="KAB7661660.1"/>
    </source>
</evidence>
<dbReference type="GO" id="GO:0051607">
    <property type="term" value="P:defense response to virus"/>
    <property type="evidence" value="ECO:0007669"/>
    <property type="project" value="UniProtKB-UniRule"/>
</dbReference>
<evidence type="ECO:0000313" key="10">
    <source>
        <dbReference type="Proteomes" id="UP000430564"/>
    </source>
</evidence>
<keyword evidence="6 8" id="KW-0051">Antiviral defense</keyword>
<evidence type="ECO:0000256" key="1">
    <source>
        <dbReference type="ARBA" id="ARBA00022722"/>
    </source>
</evidence>
<keyword evidence="7 8" id="KW-0238">DNA-binding</keyword>
<protein>
    <recommendedName>
        <fullName evidence="8">CRISPR-associated endonuclease Cas1</fullName>
        <ecNumber evidence="8">3.1.-.-</ecNumber>
    </recommendedName>
</protein>
<evidence type="ECO:0000256" key="4">
    <source>
        <dbReference type="ARBA" id="ARBA00022801"/>
    </source>
</evidence>
<dbReference type="HAMAP" id="MF_01470">
    <property type="entry name" value="Cas1"/>
    <property type="match status" value="1"/>
</dbReference>
<sequence length="278" mass="31226">MRLFKVPKNLFPQVKNRFPFVYLEHGRIEIDDSSVKWIDKTGSVVRLPVATIGSLFIGPGTSITHAAIGAISEASCTICWIGEDSLKFYAYAEPPTADTQTLYKQLRLAFNDESRVEVARKMFARRFPDADLKGKTLQMMMGMEGRRVKGLYAQKSAEYGVPWSGRSYIPGQSSKSEPINRTLTFLNGLLYGVVTSALLSGGYSPRVGFIHSGSPLPFVYDVADFYKEYVTIDLAFKLVHEDADIYDRHVVIDAFCDRLLERKILMNIISDVESVLEI</sequence>
<dbReference type="NCBIfam" id="TIGR03638">
    <property type="entry name" value="cas1_ECOLI"/>
    <property type="match status" value="1"/>
</dbReference>
<gene>
    <name evidence="9" type="primary">cas1e</name>
    <name evidence="8" type="synonym">cas1</name>
    <name evidence="9" type="ORF">GBM95_04465</name>
</gene>
<dbReference type="InterPro" id="IPR050646">
    <property type="entry name" value="Cas1"/>
</dbReference>
<dbReference type="InterPro" id="IPR042211">
    <property type="entry name" value="CRISPR-assoc_Cas1_N"/>
</dbReference>
<keyword evidence="8" id="KW-0464">Manganese</keyword>
<dbReference type="InterPro" id="IPR019851">
    <property type="entry name" value="CRISPR-assoc_Cas1_ECOLI"/>
</dbReference>
<dbReference type="Proteomes" id="UP000430564">
    <property type="component" value="Unassembled WGS sequence"/>
</dbReference>
<evidence type="ECO:0000256" key="8">
    <source>
        <dbReference type="HAMAP-Rule" id="MF_01470"/>
    </source>
</evidence>
<evidence type="ECO:0000256" key="2">
    <source>
        <dbReference type="ARBA" id="ARBA00022723"/>
    </source>
</evidence>
<dbReference type="OrthoDB" id="9777847at2"/>
<dbReference type="GO" id="GO:0003677">
    <property type="term" value="F:DNA binding"/>
    <property type="evidence" value="ECO:0007669"/>
    <property type="project" value="UniProtKB-KW"/>
</dbReference>
<dbReference type="InterPro" id="IPR002729">
    <property type="entry name" value="CRISPR-assoc_Cas1"/>
</dbReference>
<dbReference type="EC" id="3.1.-.-" evidence="8"/>
<accession>A0A6I1ESH2</accession>
<dbReference type="Pfam" id="PF01867">
    <property type="entry name" value="Cas_Cas1"/>
    <property type="match status" value="2"/>
</dbReference>
<organism evidence="9 10">
    <name type="scientific">Sutterella seckii</name>
    <dbReference type="NCBI Taxonomy" id="1944635"/>
    <lineage>
        <taxon>Bacteria</taxon>
        <taxon>Pseudomonadati</taxon>
        <taxon>Pseudomonadota</taxon>
        <taxon>Betaproteobacteria</taxon>
        <taxon>Burkholderiales</taxon>
        <taxon>Sutterellaceae</taxon>
        <taxon>Sutterella</taxon>
    </lineage>
</organism>
<dbReference type="GO" id="GO:0043571">
    <property type="term" value="P:maintenance of CRISPR repeat elements"/>
    <property type="evidence" value="ECO:0007669"/>
    <property type="project" value="UniProtKB-UniRule"/>
</dbReference>
<proteinExistence type="inferred from homology"/>
<dbReference type="NCBIfam" id="TIGR00287">
    <property type="entry name" value="cas1"/>
    <property type="match status" value="2"/>
</dbReference>
<keyword evidence="3 8" id="KW-0255">Endonuclease</keyword>
<dbReference type="RefSeq" id="WP_152157986.1">
    <property type="nucleotide sequence ID" value="NZ_WEHX01000017.1"/>
</dbReference>
<evidence type="ECO:0000256" key="7">
    <source>
        <dbReference type="ARBA" id="ARBA00023125"/>
    </source>
</evidence>
<keyword evidence="5 8" id="KW-0460">Magnesium</keyword>
<dbReference type="PANTHER" id="PTHR34353">
    <property type="entry name" value="CRISPR-ASSOCIATED ENDONUCLEASE CAS1 1"/>
    <property type="match status" value="1"/>
</dbReference>
<evidence type="ECO:0000256" key="6">
    <source>
        <dbReference type="ARBA" id="ARBA00023118"/>
    </source>
</evidence>
<reference evidence="9 10" key="1">
    <citation type="submission" date="2019-10" db="EMBL/GenBank/DDBJ databases">
        <title>Genome diversity of Sutterella seckii.</title>
        <authorList>
            <person name="Chaplin A.V."/>
            <person name="Sokolova S.R."/>
            <person name="Mosin K.A."/>
            <person name="Ivanova E.L."/>
            <person name="Kochetkova T.O."/>
            <person name="Goltsov A.Y."/>
            <person name="Trofimov D.Y."/>
            <person name="Efimov B.A."/>
        </authorList>
    </citation>
    <scope>NUCLEOTIDE SEQUENCE [LARGE SCALE GENOMIC DNA]</scope>
    <source>
        <strain evidence="9 10">ASD393</strain>
    </source>
</reference>
<dbReference type="Gene3D" id="1.20.120.920">
    <property type="entry name" value="CRISPR-associated endonuclease Cas1, C-terminal domain"/>
    <property type="match status" value="1"/>
</dbReference>
<comment type="similarity">
    <text evidence="8">Belongs to the CRISPR-associated endonuclease Cas1 family.</text>
</comment>
<evidence type="ECO:0000256" key="3">
    <source>
        <dbReference type="ARBA" id="ARBA00022759"/>
    </source>
</evidence>
<comment type="cofactor">
    <cofactor evidence="8">
        <name>Mg(2+)</name>
        <dbReference type="ChEBI" id="CHEBI:18420"/>
    </cofactor>
    <cofactor evidence="8">
        <name>Mn(2+)</name>
        <dbReference type="ChEBI" id="CHEBI:29035"/>
    </cofactor>
</comment>
<name>A0A6I1ESH2_9BURK</name>
<keyword evidence="2 8" id="KW-0479">Metal-binding</keyword>
<feature type="binding site" evidence="8">
    <location>
        <position position="224"/>
    </location>
    <ligand>
        <name>Mn(2+)</name>
        <dbReference type="ChEBI" id="CHEBI:29035"/>
    </ligand>
</feature>
<keyword evidence="1 8" id="KW-0540">Nuclease</keyword>
<comment type="subunit">
    <text evidence="8">Homodimer, forms a heterotetramer with a Cas2 homodimer.</text>
</comment>
<comment type="function">
    <text evidence="8">CRISPR (clustered regularly interspaced short palindromic repeat), is an adaptive immune system that provides protection against mobile genetic elements (viruses, transposable elements and conjugative plasmids). CRISPR clusters contain spacers, sequences complementary to antecedent mobile elements, and target invading nucleic acids. CRISPR clusters are transcribed and processed into CRISPR RNA (crRNA). Acts as a dsDNA endonuclease. Involved in the integration of spacer DNA into the CRISPR cassette.</text>
</comment>
<dbReference type="InterPro" id="IPR042206">
    <property type="entry name" value="CRISPR-assoc_Cas1_C"/>
</dbReference>
<feature type="binding site" evidence="8">
    <location>
        <position position="144"/>
    </location>
    <ligand>
        <name>Mn(2+)</name>
        <dbReference type="ChEBI" id="CHEBI:29035"/>
    </ligand>
</feature>
<dbReference type="Gene3D" id="3.100.10.20">
    <property type="entry name" value="CRISPR-associated endonuclease Cas1, N-terminal domain"/>
    <property type="match status" value="1"/>
</dbReference>
<comment type="caution">
    <text evidence="9">The sequence shown here is derived from an EMBL/GenBank/DDBJ whole genome shotgun (WGS) entry which is preliminary data.</text>
</comment>
<dbReference type="GO" id="GO:0004520">
    <property type="term" value="F:DNA endonuclease activity"/>
    <property type="evidence" value="ECO:0007669"/>
    <property type="project" value="InterPro"/>
</dbReference>
<keyword evidence="4 8" id="KW-0378">Hydrolase</keyword>
<dbReference type="AlphaFoldDB" id="A0A6I1ESH2"/>
<dbReference type="GO" id="GO:0016787">
    <property type="term" value="F:hydrolase activity"/>
    <property type="evidence" value="ECO:0007669"/>
    <property type="project" value="UniProtKB-KW"/>
</dbReference>
<evidence type="ECO:0000256" key="5">
    <source>
        <dbReference type="ARBA" id="ARBA00022842"/>
    </source>
</evidence>